<keyword evidence="3" id="KW-1185">Reference proteome</keyword>
<dbReference type="Proteomes" id="UP000582643">
    <property type="component" value="Unassembled WGS sequence"/>
</dbReference>
<gene>
    <name evidence="2" type="ORF">GGE06_000524</name>
</gene>
<evidence type="ECO:0000313" key="3">
    <source>
        <dbReference type="Proteomes" id="UP000582643"/>
    </source>
</evidence>
<name>A0A7W7X9Q1_9ACTN</name>
<keyword evidence="1" id="KW-0472">Membrane</keyword>
<keyword evidence="1" id="KW-1133">Transmembrane helix</keyword>
<comment type="caution">
    <text evidence="2">The sequence shown here is derived from an EMBL/GenBank/DDBJ whole genome shotgun (WGS) entry which is preliminary data.</text>
</comment>
<proteinExistence type="predicted"/>
<dbReference type="AlphaFoldDB" id="A0A7W7X9Q1"/>
<organism evidence="2 3">
    <name type="scientific">Streptomyces nymphaeiformis</name>
    <dbReference type="NCBI Taxonomy" id="2663842"/>
    <lineage>
        <taxon>Bacteria</taxon>
        <taxon>Bacillati</taxon>
        <taxon>Actinomycetota</taxon>
        <taxon>Actinomycetes</taxon>
        <taxon>Kitasatosporales</taxon>
        <taxon>Streptomycetaceae</taxon>
        <taxon>Streptomyces</taxon>
    </lineage>
</organism>
<dbReference type="EMBL" id="JACHJY010000001">
    <property type="protein sequence ID" value="MBB4979636.1"/>
    <property type="molecule type" value="Genomic_DNA"/>
</dbReference>
<reference evidence="2 3" key="1">
    <citation type="submission" date="2020-08" db="EMBL/GenBank/DDBJ databases">
        <title>Genomic Encyclopedia of Type Strains, Phase III (KMG-III): the genomes of soil and plant-associated and newly described type strains.</title>
        <authorList>
            <person name="Whitman W."/>
        </authorList>
    </citation>
    <scope>NUCLEOTIDE SEQUENCE [LARGE SCALE GENOMIC DNA]</scope>
    <source>
        <strain evidence="2 3">SFB5A</strain>
    </source>
</reference>
<feature type="transmembrane region" description="Helical" evidence="1">
    <location>
        <begin position="86"/>
        <end position="106"/>
    </location>
</feature>
<protein>
    <submittedName>
        <fullName evidence="2">Uncharacterized protein (DUF983 family)</fullName>
    </submittedName>
</protein>
<feature type="transmembrane region" description="Helical" evidence="1">
    <location>
        <begin position="59"/>
        <end position="80"/>
    </location>
</feature>
<evidence type="ECO:0000256" key="1">
    <source>
        <dbReference type="SAM" id="Phobius"/>
    </source>
</evidence>
<keyword evidence="1" id="KW-0812">Transmembrane</keyword>
<accession>A0A7W7X9Q1</accession>
<sequence>MPANTPDAPATGSWIAPLFSTLLTLPLGLFALVFAMFSPMACDNCDGAEADRFDAAFEVAFPTLLVGLLVSLGLLIAAWIPPRRAGLAVAAPLTVVVTLLVFMGVLGTR</sequence>
<evidence type="ECO:0000313" key="2">
    <source>
        <dbReference type="EMBL" id="MBB4979636.1"/>
    </source>
</evidence>
<feature type="transmembrane region" description="Helical" evidence="1">
    <location>
        <begin position="14"/>
        <end position="38"/>
    </location>
</feature>
<dbReference type="RefSeq" id="WP_184929932.1">
    <property type="nucleotide sequence ID" value="NZ_JACHJY010000001.1"/>
</dbReference>